<name>A0A285TTI9_9HYPH</name>
<reference evidence="4 5" key="1">
    <citation type="submission" date="2017-08" db="EMBL/GenBank/DDBJ databases">
        <authorList>
            <person name="de Groot N.N."/>
        </authorList>
    </citation>
    <scope>NUCLEOTIDE SEQUENCE [LARGE SCALE GENOMIC DNA]</scope>
    <source>
        <strain evidence="4 5">USBA 352</strain>
    </source>
</reference>
<dbReference type="InterPro" id="IPR052042">
    <property type="entry name" value="Tail_sheath_structural"/>
</dbReference>
<dbReference type="AlphaFoldDB" id="A0A285TTI9"/>
<evidence type="ECO:0000313" key="5">
    <source>
        <dbReference type="Proteomes" id="UP000219331"/>
    </source>
</evidence>
<dbReference type="RefSeq" id="WP_097176661.1">
    <property type="nucleotide sequence ID" value="NZ_OBML01000018.1"/>
</dbReference>
<evidence type="ECO:0000313" key="4">
    <source>
        <dbReference type="EMBL" id="SOC27359.1"/>
    </source>
</evidence>
<dbReference type="PANTHER" id="PTHR35861:SF1">
    <property type="entry name" value="PHAGE TAIL SHEATH PROTEIN"/>
    <property type="match status" value="1"/>
</dbReference>
<dbReference type="Pfam" id="PF17482">
    <property type="entry name" value="Phage_sheath_1C"/>
    <property type="match status" value="1"/>
</dbReference>
<comment type="similarity">
    <text evidence="1">Belongs to the myoviridae tail sheath protein family.</text>
</comment>
<evidence type="ECO:0000259" key="2">
    <source>
        <dbReference type="Pfam" id="PF04984"/>
    </source>
</evidence>
<sequence length="420" mass="45126">MPVAPFNHGTRVLRLGDEPRPIAVSDVSTLGALVTAPDADNTAFPLDEPVHLYTHETEKIALLGTTGTALDVINAVKAQGIEASIVMVRVAEGADAEATRANMVGTAASQTGAHAFAYALGHVGVEPDLLIAPGYAATRIADAKNPVADAVEQIAKKLQAIAIFDTGGPTREDSLAYRADFSDRFAYLVDPMVRVAAEGAPVVKPAAPYAAGLFIKRDKEKGGPYWSPSNQDCGGILGIARPVSFYEGEVDHEANLLNEAGIATFIPARLVQGAGGTFAANGRILWGNRTTSTDPLWQFVNVVRTRALIEKTISRSFRWANDQNLSPQLVIAIMRSLQQFLDELKAVGAILGGDVYWDRDVNTNAALRSGKLRIEFDAEEAPPLEDLTFGSRRNEVYFDLLADEINRRISVSFERVGEAA</sequence>
<evidence type="ECO:0008006" key="6">
    <source>
        <dbReference type="Google" id="ProtNLM"/>
    </source>
</evidence>
<evidence type="ECO:0000256" key="1">
    <source>
        <dbReference type="ARBA" id="ARBA00008005"/>
    </source>
</evidence>
<dbReference type="InterPro" id="IPR035089">
    <property type="entry name" value="Phage_sheath_subtilisin"/>
</dbReference>
<proteinExistence type="inferred from homology"/>
<evidence type="ECO:0000259" key="3">
    <source>
        <dbReference type="Pfam" id="PF17482"/>
    </source>
</evidence>
<accession>A0A285TTI9</accession>
<dbReference type="EMBL" id="OBML01000018">
    <property type="protein sequence ID" value="SOC27359.1"/>
    <property type="molecule type" value="Genomic_DNA"/>
</dbReference>
<organism evidence="4 5">
    <name type="scientific">Stappia indica</name>
    <dbReference type="NCBI Taxonomy" id="538381"/>
    <lineage>
        <taxon>Bacteria</taxon>
        <taxon>Pseudomonadati</taxon>
        <taxon>Pseudomonadota</taxon>
        <taxon>Alphaproteobacteria</taxon>
        <taxon>Hyphomicrobiales</taxon>
        <taxon>Stappiaceae</taxon>
        <taxon>Stappia</taxon>
    </lineage>
</organism>
<protein>
    <recommendedName>
        <fullName evidence="6">Tail sheath protein subtilisin-like domain-containing protein</fullName>
    </recommendedName>
</protein>
<feature type="domain" description="Tail sheath protein subtilisin-like" evidence="2">
    <location>
        <begin position="113"/>
        <end position="266"/>
    </location>
</feature>
<dbReference type="PANTHER" id="PTHR35861">
    <property type="match status" value="1"/>
</dbReference>
<keyword evidence="5" id="KW-1185">Reference proteome</keyword>
<dbReference type="Proteomes" id="UP000219331">
    <property type="component" value="Unassembled WGS sequence"/>
</dbReference>
<gene>
    <name evidence="4" type="ORF">SAMN05421512_1184</name>
</gene>
<feature type="domain" description="Tail sheath protein C-terminal" evidence="3">
    <location>
        <begin position="292"/>
        <end position="389"/>
    </location>
</feature>
<dbReference type="Pfam" id="PF04984">
    <property type="entry name" value="Phage_sheath_1"/>
    <property type="match status" value="1"/>
</dbReference>
<dbReference type="InterPro" id="IPR020287">
    <property type="entry name" value="Tail_sheath_C"/>
</dbReference>
<dbReference type="OrthoDB" id="9767864at2"/>